<dbReference type="AlphaFoldDB" id="A0A4C1WW84"/>
<feature type="compositionally biased region" description="Basic and acidic residues" evidence="1">
    <location>
        <begin position="82"/>
        <end position="97"/>
    </location>
</feature>
<comment type="caution">
    <text evidence="2">The sequence shown here is derived from an EMBL/GenBank/DDBJ whole genome shotgun (WGS) entry which is preliminary data.</text>
</comment>
<organism evidence="2 3">
    <name type="scientific">Eumeta variegata</name>
    <name type="common">Bagworm moth</name>
    <name type="synonym">Eumeta japonica</name>
    <dbReference type="NCBI Taxonomy" id="151549"/>
    <lineage>
        <taxon>Eukaryota</taxon>
        <taxon>Metazoa</taxon>
        <taxon>Ecdysozoa</taxon>
        <taxon>Arthropoda</taxon>
        <taxon>Hexapoda</taxon>
        <taxon>Insecta</taxon>
        <taxon>Pterygota</taxon>
        <taxon>Neoptera</taxon>
        <taxon>Endopterygota</taxon>
        <taxon>Lepidoptera</taxon>
        <taxon>Glossata</taxon>
        <taxon>Ditrysia</taxon>
        <taxon>Tineoidea</taxon>
        <taxon>Psychidae</taxon>
        <taxon>Oiketicinae</taxon>
        <taxon>Eumeta</taxon>
    </lineage>
</organism>
<name>A0A4C1WW84_EUMVA</name>
<evidence type="ECO:0000313" key="3">
    <source>
        <dbReference type="Proteomes" id="UP000299102"/>
    </source>
</evidence>
<dbReference type="EMBL" id="BGZK01000678">
    <property type="protein sequence ID" value="GBP55786.1"/>
    <property type="molecule type" value="Genomic_DNA"/>
</dbReference>
<keyword evidence="3" id="KW-1185">Reference proteome</keyword>
<feature type="region of interest" description="Disordered" evidence="1">
    <location>
        <begin position="52"/>
        <end position="97"/>
    </location>
</feature>
<sequence>MIHCRVPPEPSVRARARNERSLFHSIGRCVRVEERQRPHTTYTKHVVRRHRVDHSGIIRSPRPAPGERGDVKPRVTSPAPRADTERFRKNTHERRADENPTTMRTYTMPVTGQKIKSRGGDSVIRRHTSDTTLSQPNIRKRKTVCELAVYRVGLKFKRSKGKPSNPLNTHNWRVRQLLRNYRPHATPSTEFLLGLNTIYRAVAPSGYSERQLITRVNAFIILQLQDLVRRRRRDSVRRQGAGLCPSAHTAVKRRNVLGWILDIGARNATDIVVGATDRRITIQYHCFAKRRVRTNDIAPSADVPRNRSAIDNQCYTYKDEASLPSSIRVFRLAPHCPSGEACTSPMFLFQIEGPGPPSSSTTSFETRKQSFNLTEVKYSFLNPPLVKFKAGDRTLSTVEPPLLH</sequence>
<accession>A0A4C1WW84</accession>
<evidence type="ECO:0000313" key="2">
    <source>
        <dbReference type="EMBL" id="GBP55786.1"/>
    </source>
</evidence>
<evidence type="ECO:0000256" key="1">
    <source>
        <dbReference type="SAM" id="MobiDB-lite"/>
    </source>
</evidence>
<gene>
    <name evidence="2" type="ORF">EVAR_50202_1</name>
</gene>
<proteinExistence type="predicted"/>
<protein>
    <submittedName>
        <fullName evidence="2">Uncharacterized protein</fullName>
    </submittedName>
</protein>
<dbReference type="Proteomes" id="UP000299102">
    <property type="component" value="Unassembled WGS sequence"/>
</dbReference>
<reference evidence="2 3" key="1">
    <citation type="journal article" date="2019" name="Commun. Biol.">
        <title>The bagworm genome reveals a unique fibroin gene that provides high tensile strength.</title>
        <authorList>
            <person name="Kono N."/>
            <person name="Nakamura H."/>
            <person name="Ohtoshi R."/>
            <person name="Tomita M."/>
            <person name="Numata K."/>
            <person name="Arakawa K."/>
        </authorList>
    </citation>
    <scope>NUCLEOTIDE SEQUENCE [LARGE SCALE GENOMIC DNA]</scope>
</reference>